<evidence type="ECO:0000313" key="2">
    <source>
        <dbReference type="Proteomes" id="UP000053820"/>
    </source>
</evidence>
<dbReference type="HOGENOM" id="CLU_1245528_0_0_1"/>
<accession>A0A0C9WB85</accession>
<sequence>MDTSATIPSQEANSVGPACELTSEQFKLGTLLEQATCKPLPIISVLGLQDQHITVKPKDCLSVYHDGAPKHAGDPSWSELFTFWFVVIDEISELDGQSCFSGRWFYKYSDLDMTDGHIKRHLRRAPPADLELFLSDETAMFTEWCVRDKVSVAHVRKRSAPPATGLWYRRIFSISTGKISILLLSISILRIQSTLSALVRSRSQAVHQYFSLHPSCTPPRVS</sequence>
<keyword evidence="2" id="KW-1185">Reference proteome</keyword>
<protein>
    <submittedName>
        <fullName evidence="1">Unplaced genomic scaffold scaffold_32, whole genome shotgun sequence</fullName>
    </submittedName>
</protein>
<dbReference type="EMBL" id="KN839866">
    <property type="protein sequence ID" value="KIJ60981.1"/>
    <property type="molecule type" value="Genomic_DNA"/>
</dbReference>
<name>A0A0C9WB85_9AGAM</name>
<evidence type="ECO:0000313" key="1">
    <source>
        <dbReference type="EMBL" id="KIJ60981.1"/>
    </source>
</evidence>
<reference evidence="1 2" key="1">
    <citation type="submission" date="2014-04" db="EMBL/GenBank/DDBJ databases">
        <title>Evolutionary Origins and Diversification of the Mycorrhizal Mutualists.</title>
        <authorList>
            <consortium name="DOE Joint Genome Institute"/>
            <consortium name="Mycorrhizal Genomics Consortium"/>
            <person name="Kohler A."/>
            <person name="Kuo A."/>
            <person name="Nagy L.G."/>
            <person name="Floudas D."/>
            <person name="Copeland A."/>
            <person name="Barry K.W."/>
            <person name="Cichocki N."/>
            <person name="Veneault-Fourrey C."/>
            <person name="LaButti K."/>
            <person name="Lindquist E.A."/>
            <person name="Lipzen A."/>
            <person name="Lundell T."/>
            <person name="Morin E."/>
            <person name="Murat C."/>
            <person name="Riley R."/>
            <person name="Ohm R."/>
            <person name="Sun H."/>
            <person name="Tunlid A."/>
            <person name="Henrissat B."/>
            <person name="Grigoriev I.V."/>
            <person name="Hibbett D.S."/>
            <person name="Martin F."/>
        </authorList>
    </citation>
    <scope>NUCLEOTIDE SEQUENCE [LARGE SCALE GENOMIC DNA]</scope>
    <source>
        <strain evidence="1 2">MD-312</strain>
    </source>
</reference>
<organism evidence="1 2">
    <name type="scientific">Hydnomerulius pinastri MD-312</name>
    <dbReference type="NCBI Taxonomy" id="994086"/>
    <lineage>
        <taxon>Eukaryota</taxon>
        <taxon>Fungi</taxon>
        <taxon>Dikarya</taxon>
        <taxon>Basidiomycota</taxon>
        <taxon>Agaricomycotina</taxon>
        <taxon>Agaricomycetes</taxon>
        <taxon>Agaricomycetidae</taxon>
        <taxon>Boletales</taxon>
        <taxon>Boletales incertae sedis</taxon>
        <taxon>Leucogyrophana</taxon>
    </lineage>
</organism>
<dbReference type="Gene3D" id="2.30.30.490">
    <property type="match status" value="1"/>
</dbReference>
<proteinExistence type="predicted"/>
<dbReference type="Proteomes" id="UP000053820">
    <property type="component" value="Unassembled WGS sequence"/>
</dbReference>
<dbReference type="InterPro" id="IPR043151">
    <property type="entry name" value="BAH_sf"/>
</dbReference>
<dbReference type="AlphaFoldDB" id="A0A0C9WB85"/>
<gene>
    <name evidence="1" type="ORF">HYDPIDRAFT_169895</name>
</gene>